<name>A0ACB8SUS9_9AGAM</name>
<reference evidence="1" key="1">
    <citation type="submission" date="2021-03" db="EMBL/GenBank/DDBJ databases">
        <authorList>
            <consortium name="DOE Joint Genome Institute"/>
            <person name="Ahrendt S."/>
            <person name="Looney B.P."/>
            <person name="Miyauchi S."/>
            <person name="Morin E."/>
            <person name="Drula E."/>
            <person name="Courty P.E."/>
            <person name="Chicoki N."/>
            <person name="Fauchery L."/>
            <person name="Kohler A."/>
            <person name="Kuo A."/>
            <person name="Labutti K."/>
            <person name="Pangilinan J."/>
            <person name="Lipzen A."/>
            <person name="Riley R."/>
            <person name="Andreopoulos W."/>
            <person name="He G."/>
            <person name="Johnson J."/>
            <person name="Barry K.W."/>
            <person name="Grigoriev I.V."/>
            <person name="Nagy L."/>
            <person name="Hibbett D."/>
            <person name="Henrissat B."/>
            <person name="Matheny P.B."/>
            <person name="Labbe J."/>
            <person name="Martin F."/>
        </authorList>
    </citation>
    <scope>NUCLEOTIDE SEQUENCE</scope>
    <source>
        <strain evidence="1">HHB10654</strain>
    </source>
</reference>
<comment type="caution">
    <text evidence="1">The sequence shown here is derived from an EMBL/GenBank/DDBJ whole genome shotgun (WGS) entry which is preliminary data.</text>
</comment>
<evidence type="ECO:0000313" key="1">
    <source>
        <dbReference type="EMBL" id="KAI0059715.1"/>
    </source>
</evidence>
<organism evidence="1 2">
    <name type="scientific">Artomyces pyxidatus</name>
    <dbReference type="NCBI Taxonomy" id="48021"/>
    <lineage>
        <taxon>Eukaryota</taxon>
        <taxon>Fungi</taxon>
        <taxon>Dikarya</taxon>
        <taxon>Basidiomycota</taxon>
        <taxon>Agaricomycotina</taxon>
        <taxon>Agaricomycetes</taxon>
        <taxon>Russulales</taxon>
        <taxon>Auriscalpiaceae</taxon>
        <taxon>Artomyces</taxon>
    </lineage>
</organism>
<protein>
    <submittedName>
        <fullName evidence="1">Uncharacterized protein</fullName>
    </submittedName>
</protein>
<proteinExistence type="predicted"/>
<accession>A0ACB8SUS9</accession>
<evidence type="ECO:0000313" key="2">
    <source>
        <dbReference type="Proteomes" id="UP000814140"/>
    </source>
</evidence>
<dbReference type="EMBL" id="MU277224">
    <property type="protein sequence ID" value="KAI0059715.1"/>
    <property type="molecule type" value="Genomic_DNA"/>
</dbReference>
<gene>
    <name evidence="1" type="ORF">BV25DRAFT_1044116</name>
</gene>
<keyword evidence="2" id="KW-1185">Reference proteome</keyword>
<dbReference type="Proteomes" id="UP000814140">
    <property type="component" value="Unassembled WGS sequence"/>
</dbReference>
<sequence>MIWMESRLSRTHSSTAMSESASIALYYPWTPPITKSTSLLRTWLAYPWTLLLMNVKTRRKSRTIAQSPEIAIPLVRVVIPLGHTHRCLSLLEDLVLPSLISFRPYLPYLPLYSFPTLESCVMRGPRGDPAFGPRVYGFSIIESLVSQYRSLLLIYSGTLLSRIFAHPWPILCFLFCVPEISHLFLVFSHLPPPHNVTLWIKQLRVSQSFDIRLSTFFCLHVSSCKVAFRSPERVVSNFYVRFLTCSWPRSLYFASYAVLSFIIPWQEA</sequence>
<reference evidence="1" key="2">
    <citation type="journal article" date="2022" name="New Phytol.">
        <title>Evolutionary transition to the ectomycorrhizal habit in the genomes of a hyperdiverse lineage of mushroom-forming fungi.</title>
        <authorList>
            <person name="Looney B."/>
            <person name="Miyauchi S."/>
            <person name="Morin E."/>
            <person name="Drula E."/>
            <person name="Courty P.E."/>
            <person name="Kohler A."/>
            <person name="Kuo A."/>
            <person name="LaButti K."/>
            <person name="Pangilinan J."/>
            <person name="Lipzen A."/>
            <person name="Riley R."/>
            <person name="Andreopoulos W."/>
            <person name="He G."/>
            <person name="Johnson J."/>
            <person name="Nolan M."/>
            <person name="Tritt A."/>
            <person name="Barry K.W."/>
            <person name="Grigoriev I.V."/>
            <person name="Nagy L.G."/>
            <person name="Hibbett D."/>
            <person name="Henrissat B."/>
            <person name="Matheny P.B."/>
            <person name="Labbe J."/>
            <person name="Martin F.M."/>
        </authorList>
    </citation>
    <scope>NUCLEOTIDE SEQUENCE</scope>
    <source>
        <strain evidence="1">HHB10654</strain>
    </source>
</reference>